<reference evidence="2" key="2">
    <citation type="journal article" date="2014" name="ISME J.">
        <title>Microbial stratification in low pH oxic and suboxic macroscopic growths along an acid mine drainage.</title>
        <authorList>
            <person name="Mendez-Garcia C."/>
            <person name="Mesa V."/>
            <person name="Sprenger R.R."/>
            <person name="Richter M."/>
            <person name="Diez M.S."/>
            <person name="Solano J."/>
            <person name="Bargiela R."/>
            <person name="Golyshina O.V."/>
            <person name="Manteca A."/>
            <person name="Ramos J.L."/>
            <person name="Gallego J.R."/>
            <person name="Llorente I."/>
            <person name="Martins Dos Santos V.A."/>
            <person name="Jensen O.N."/>
            <person name="Pelaez A.I."/>
            <person name="Sanchez J."/>
            <person name="Ferrer M."/>
        </authorList>
    </citation>
    <scope>NUCLEOTIDE SEQUENCE</scope>
</reference>
<comment type="caution">
    <text evidence="2">The sequence shown here is derived from an EMBL/GenBank/DDBJ whole genome shotgun (WGS) entry which is preliminary data.</text>
</comment>
<dbReference type="AlphaFoldDB" id="T0ZU63"/>
<feature type="transmembrane region" description="Helical" evidence="1">
    <location>
        <begin position="341"/>
        <end position="364"/>
    </location>
</feature>
<sequence>MVHVNYQNGPAIQFAITRPGMNRTALKEMVDNIILTQFNQLPGVLSAYTFGGDTRQIQVRVDRNKLAAYGLNIIAIRKAIDSANFNHGGGALISGASQVEVEINNEFEEPQTVQRLEALPIGHQGSRIVYLRDVAQVLDTHAALVGNFYYNGKPAIWLGVQGEGKGNYLALTQHAKKLARLLVREYPGLKVQTVFDQAFYIHLNDGNALHEFIMAVVLASLVILLFLGELGGTVIAAAVLPSAVAFGFFLVYALGAQRNFGIMMGLVFIVGKLLDDSIVVVEVVRRYIERGFHPKVAAVLGAEHVQNAIMAATFTFVVMLFPMTQLTGDMGAGFYSMTIPMITSVIGSYILAMTITPLMASVLFKPKPGAITEEVEVPLEKEMALESAPPPGRLGRVMYAVFLRRFHAFERFFERLVGWLLRHRLIV</sequence>
<dbReference type="PANTHER" id="PTHR32063">
    <property type="match status" value="1"/>
</dbReference>
<feature type="transmembrane region" description="Helical" evidence="1">
    <location>
        <begin position="234"/>
        <end position="254"/>
    </location>
</feature>
<dbReference type="Gene3D" id="3.30.2090.10">
    <property type="entry name" value="Multidrug efflux transporter AcrB TolC docking domain, DN and DC subdomains"/>
    <property type="match status" value="1"/>
</dbReference>
<dbReference type="Gene3D" id="3.30.70.1320">
    <property type="entry name" value="Multidrug efflux transporter AcrB pore domain like"/>
    <property type="match status" value="1"/>
</dbReference>
<evidence type="ECO:0000313" key="2">
    <source>
        <dbReference type="EMBL" id="EQD48102.1"/>
    </source>
</evidence>
<protein>
    <submittedName>
        <fullName evidence="2">AcrB/AcrD/AcrF family protein</fullName>
    </submittedName>
</protein>
<accession>T0ZU63</accession>
<reference evidence="2" key="1">
    <citation type="submission" date="2013-08" db="EMBL/GenBank/DDBJ databases">
        <authorList>
            <person name="Mendez C."/>
            <person name="Richter M."/>
            <person name="Ferrer M."/>
            <person name="Sanchez J."/>
        </authorList>
    </citation>
    <scope>NUCLEOTIDE SEQUENCE</scope>
</reference>
<organism evidence="2">
    <name type="scientific">mine drainage metagenome</name>
    <dbReference type="NCBI Taxonomy" id="410659"/>
    <lineage>
        <taxon>unclassified sequences</taxon>
        <taxon>metagenomes</taxon>
        <taxon>ecological metagenomes</taxon>
    </lineage>
</organism>
<evidence type="ECO:0000256" key="1">
    <source>
        <dbReference type="SAM" id="Phobius"/>
    </source>
</evidence>
<feature type="transmembrane region" description="Helical" evidence="1">
    <location>
        <begin position="208"/>
        <end position="227"/>
    </location>
</feature>
<keyword evidence="1" id="KW-0472">Membrane</keyword>
<dbReference type="PRINTS" id="PR00702">
    <property type="entry name" value="ACRIFLAVINRP"/>
</dbReference>
<keyword evidence="1" id="KW-0812">Transmembrane</keyword>
<feature type="transmembrane region" description="Helical" evidence="1">
    <location>
        <begin position="260"/>
        <end position="284"/>
    </location>
</feature>
<dbReference type="Pfam" id="PF00873">
    <property type="entry name" value="ACR_tran"/>
    <property type="match status" value="1"/>
</dbReference>
<dbReference type="GO" id="GO:0042910">
    <property type="term" value="F:xenobiotic transmembrane transporter activity"/>
    <property type="evidence" value="ECO:0007669"/>
    <property type="project" value="TreeGrafter"/>
</dbReference>
<dbReference type="Gene3D" id="1.20.1640.10">
    <property type="entry name" value="Multidrug efflux transporter AcrB transmembrane domain"/>
    <property type="match status" value="2"/>
</dbReference>
<dbReference type="SUPFAM" id="SSF82693">
    <property type="entry name" value="Multidrug efflux transporter AcrB pore domain, PN1, PN2, PC1 and PC2 subdomains"/>
    <property type="match status" value="1"/>
</dbReference>
<dbReference type="SUPFAM" id="SSF82714">
    <property type="entry name" value="Multidrug efflux transporter AcrB TolC docking domain, DN and DC subdomains"/>
    <property type="match status" value="1"/>
</dbReference>
<dbReference type="PANTHER" id="PTHR32063:SF0">
    <property type="entry name" value="SWARMING MOTILITY PROTEIN SWRC"/>
    <property type="match status" value="1"/>
</dbReference>
<dbReference type="InterPro" id="IPR027463">
    <property type="entry name" value="AcrB_DN_DC_subdom"/>
</dbReference>
<dbReference type="SUPFAM" id="SSF82866">
    <property type="entry name" value="Multidrug efflux transporter AcrB transmembrane domain"/>
    <property type="match status" value="1"/>
</dbReference>
<name>T0ZU63_9ZZZZ</name>
<dbReference type="GO" id="GO:0005886">
    <property type="term" value="C:plasma membrane"/>
    <property type="evidence" value="ECO:0007669"/>
    <property type="project" value="TreeGrafter"/>
</dbReference>
<keyword evidence="1" id="KW-1133">Transmembrane helix</keyword>
<feature type="non-terminal residue" evidence="2">
    <location>
        <position position="427"/>
    </location>
</feature>
<proteinExistence type="predicted"/>
<dbReference type="InterPro" id="IPR001036">
    <property type="entry name" value="Acrflvin-R"/>
</dbReference>
<gene>
    <name evidence="2" type="ORF">B2A_08128</name>
</gene>
<dbReference type="EMBL" id="AUZZ01005845">
    <property type="protein sequence ID" value="EQD48102.1"/>
    <property type="molecule type" value="Genomic_DNA"/>
</dbReference>
<feature type="transmembrane region" description="Helical" evidence="1">
    <location>
        <begin position="296"/>
        <end position="321"/>
    </location>
</feature>